<name>A0A8I6S1D2_CIMLE</name>
<dbReference type="OMA" id="WSECECK"/>
<dbReference type="GO" id="GO:0005829">
    <property type="term" value="C:cytosol"/>
    <property type="evidence" value="ECO:0007669"/>
    <property type="project" value="TreeGrafter"/>
</dbReference>
<dbReference type="SUPFAM" id="SSF54695">
    <property type="entry name" value="POZ domain"/>
    <property type="match status" value="1"/>
</dbReference>
<keyword evidence="4" id="KW-1185">Reference proteome</keyword>
<dbReference type="Gene3D" id="3.30.710.10">
    <property type="entry name" value="Potassium Channel Kv1.1, Chain A"/>
    <property type="match status" value="1"/>
</dbReference>
<dbReference type="InterPro" id="IPR000210">
    <property type="entry name" value="BTB/POZ_dom"/>
</dbReference>
<protein>
    <recommendedName>
        <fullName evidence="2">BTB domain-containing protein</fullName>
    </recommendedName>
</protein>
<accession>A0A8I6S1D2</accession>
<dbReference type="OrthoDB" id="10249567at2759"/>
<sequence>MAKPKPAVGSDDWRNTNQTWEEKMMHIFRCNYGSDITIKICEDKNETSFKAHRFVLSMSSEVFDAMLKAPVFKNPGDAVLMLMNVNAAAFGLFLEYIYCKTLQFKSIKEAIGVYKIADKFNITELKNTCVNYLDEHFSIENVMECVEFADAYRLEGLKQRCVEIIQHNTGTILNESNSHTWKIEWLMLVLDQPALSIPEPELFRMITVWLNNCNAENECAKSKAQACLLPKFCFMNFKGEEFVAGPVKSGLLTKNQSLAILGHIVADENCHLDYPEGFSKNVRNLLKEVGDRKSRSKSKEKKESIHREKSEERKSVEAT</sequence>
<dbReference type="Pfam" id="PF00651">
    <property type="entry name" value="BTB"/>
    <property type="match status" value="1"/>
</dbReference>
<dbReference type="EnsemblMetazoa" id="XM_014399098.2">
    <property type="protein sequence ID" value="XP_014254584.1"/>
    <property type="gene ID" value="LOC106669557"/>
</dbReference>
<dbReference type="Proteomes" id="UP000494040">
    <property type="component" value="Unassembled WGS sequence"/>
</dbReference>
<evidence type="ECO:0000256" key="1">
    <source>
        <dbReference type="SAM" id="MobiDB-lite"/>
    </source>
</evidence>
<feature type="region of interest" description="Disordered" evidence="1">
    <location>
        <begin position="289"/>
        <end position="319"/>
    </location>
</feature>
<evidence type="ECO:0000259" key="2">
    <source>
        <dbReference type="PROSITE" id="PS50097"/>
    </source>
</evidence>
<dbReference type="SMART" id="SM00225">
    <property type="entry name" value="BTB"/>
    <property type="match status" value="1"/>
</dbReference>
<dbReference type="PANTHER" id="PTHR45774">
    <property type="entry name" value="BTB/POZ DOMAIN-CONTAINING"/>
    <property type="match status" value="1"/>
</dbReference>
<dbReference type="GeneID" id="106669557"/>
<feature type="compositionally biased region" description="Basic and acidic residues" evidence="1">
    <location>
        <begin position="300"/>
        <end position="319"/>
    </location>
</feature>
<dbReference type="Pfam" id="PF07707">
    <property type="entry name" value="BACK"/>
    <property type="match status" value="1"/>
</dbReference>
<evidence type="ECO:0000313" key="3">
    <source>
        <dbReference type="EnsemblMetazoa" id="XP_014254584.1"/>
    </source>
</evidence>
<proteinExistence type="predicted"/>
<evidence type="ECO:0000313" key="4">
    <source>
        <dbReference type="Proteomes" id="UP000494040"/>
    </source>
</evidence>
<organism evidence="3 4">
    <name type="scientific">Cimex lectularius</name>
    <name type="common">Bed bug</name>
    <name type="synonym">Acanthia lectularia</name>
    <dbReference type="NCBI Taxonomy" id="79782"/>
    <lineage>
        <taxon>Eukaryota</taxon>
        <taxon>Metazoa</taxon>
        <taxon>Ecdysozoa</taxon>
        <taxon>Arthropoda</taxon>
        <taxon>Hexapoda</taxon>
        <taxon>Insecta</taxon>
        <taxon>Pterygota</taxon>
        <taxon>Neoptera</taxon>
        <taxon>Paraneoptera</taxon>
        <taxon>Hemiptera</taxon>
        <taxon>Heteroptera</taxon>
        <taxon>Panheteroptera</taxon>
        <taxon>Cimicomorpha</taxon>
        <taxon>Cimicidae</taxon>
        <taxon>Cimex</taxon>
    </lineage>
</organism>
<reference evidence="3" key="1">
    <citation type="submission" date="2022-01" db="UniProtKB">
        <authorList>
            <consortium name="EnsemblMetazoa"/>
        </authorList>
    </citation>
    <scope>IDENTIFICATION</scope>
</reference>
<dbReference type="InterPro" id="IPR011705">
    <property type="entry name" value="BACK"/>
</dbReference>
<dbReference type="PANTHER" id="PTHR45774:SF4">
    <property type="entry name" value="AXUNDEAD, ISOFORM F"/>
    <property type="match status" value="1"/>
</dbReference>
<dbReference type="PROSITE" id="PS50097">
    <property type="entry name" value="BTB"/>
    <property type="match status" value="1"/>
</dbReference>
<feature type="domain" description="BTB" evidence="2">
    <location>
        <begin position="34"/>
        <end position="106"/>
    </location>
</feature>
<dbReference type="GO" id="GO:0022008">
    <property type="term" value="P:neurogenesis"/>
    <property type="evidence" value="ECO:0007669"/>
    <property type="project" value="TreeGrafter"/>
</dbReference>
<dbReference type="AlphaFoldDB" id="A0A8I6S1D2"/>
<dbReference type="RefSeq" id="XP_014254584.1">
    <property type="nucleotide sequence ID" value="XM_014399098.2"/>
</dbReference>
<dbReference type="InterPro" id="IPR011333">
    <property type="entry name" value="SKP1/BTB/POZ_sf"/>
</dbReference>
<dbReference type="KEGG" id="clec:106669557"/>